<dbReference type="Proteomes" id="UP000823907">
    <property type="component" value="Unassembled WGS sequence"/>
</dbReference>
<keyword evidence="3" id="KW-0677">Repeat</keyword>
<dbReference type="Gene3D" id="3.40.50.300">
    <property type="entry name" value="P-loop containing nucleotide triphosphate hydrolases"/>
    <property type="match status" value="1"/>
</dbReference>
<organism evidence="14 15">
    <name type="scientific">Candidatus Corynebacterium intestinavium</name>
    <dbReference type="NCBI Taxonomy" id="2838531"/>
    <lineage>
        <taxon>Bacteria</taxon>
        <taxon>Bacillati</taxon>
        <taxon>Actinomycetota</taxon>
        <taxon>Actinomycetes</taxon>
        <taxon>Mycobacteriales</taxon>
        <taxon>Corynebacteriaceae</taxon>
        <taxon>Corynebacterium</taxon>
    </lineage>
</organism>
<evidence type="ECO:0000256" key="2">
    <source>
        <dbReference type="ARBA" id="ARBA00022490"/>
    </source>
</evidence>
<gene>
    <name evidence="14" type="ORF">H9907_00985</name>
</gene>
<evidence type="ECO:0000256" key="7">
    <source>
        <dbReference type="ARBA" id="ARBA00022840"/>
    </source>
</evidence>
<keyword evidence="7" id="KW-0067">ATP-binding</keyword>
<keyword evidence="9" id="KW-0238">DNA-binding</keyword>
<evidence type="ECO:0000256" key="10">
    <source>
        <dbReference type="ARBA" id="ARBA00023204"/>
    </source>
</evidence>
<dbReference type="PANTHER" id="PTHR43152:SF1">
    <property type="entry name" value="UVRA PROTEIN"/>
    <property type="match status" value="1"/>
</dbReference>
<dbReference type="GO" id="GO:0003677">
    <property type="term" value="F:DNA binding"/>
    <property type="evidence" value="ECO:0007669"/>
    <property type="project" value="UniProtKB-KW"/>
</dbReference>
<feature type="non-terminal residue" evidence="14">
    <location>
        <position position="143"/>
    </location>
</feature>
<dbReference type="EMBL" id="DWUR01000012">
    <property type="protein sequence ID" value="HJD48700.1"/>
    <property type="molecule type" value="Genomic_DNA"/>
</dbReference>
<evidence type="ECO:0000256" key="1">
    <source>
        <dbReference type="ARBA" id="ARBA00004496"/>
    </source>
</evidence>
<evidence type="ECO:0000313" key="15">
    <source>
        <dbReference type="Proteomes" id="UP000823907"/>
    </source>
</evidence>
<evidence type="ECO:0000256" key="13">
    <source>
        <dbReference type="ARBA" id="ARBA00042156"/>
    </source>
</evidence>
<dbReference type="GO" id="GO:0006281">
    <property type="term" value="P:DNA repair"/>
    <property type="evidence" value="ECO:0007669"/>
    <property type="project" value="UniProtKB-KW"/>
</dbReference>
<dbReference type="GO" id="GO:0005737">
    <property type="term" value="C:cytoplasm"/>
    <property type="evidence" value="ECO:0007669"/>
    <property type="project" value="UniProtKB-SubCell"/>
</dbReference>
<evidence type="ECO:0000313" key="14">
    <source>
        <dbReference type="EMBL" id="HJD48700.1"/>
    </source>
</evidence>
<sequence>MIRVRDANLHNLKHIDVDLPRDTLVAVTGVSGSGKSSLAFGTIHGEAQRRYLESVSPFARRLIGGAVNPRVGSVTGLPPTVALQQSTTLGGARSSVGTISNMSNSIRLLFSRSGSYPDGMRERLEYGRLDSDAFSPNTTAGMC</sequence>
<evidence type="ECO:0000256" key="5">
    <source>
        <dbReference type="ARBA" id="ARBA00022763"/>
    </source>
</evidence>
<comment type="subcellular location">
    <subcellularLocation>
        <location evidence="1">Cytoplasm</location>
    </subcellularLocation>
</comment>
<dbReference type="Gene3D" id="1.20.1580.10">
    <property type="entry name" value="ABC transporter ATPase like domain"/>
    <property type="match status" value="1"/>
</dbReference>
<dbReference type="PANTHER" id="PTHR43152">
    <property type="entry name" value="UVRABC SYSTEM PROTEIN A"/>
    <property type="match status" value="1"/>
</dbReference>
<dbReference type="AlphaFoldDB" id="A0A9D2UA94"/>
<dbReference type="SUPFAM" id="SSF52540">
    <property type="entry name" value="P-loop containing nucleoside triphosphate hydrolases"/>
    <property type="match status" value="1"/>
</dbReference>
<evidence type="ECO:0000256" key="3">
    <source>
        <dbReference type="ARBA" id="ARBA00022737"/>
    </source>
</evidence>
<evidence type="ECO:0000256" key="12">
    <source>
        <dbReference type="ARBA" id="ARBA00039316"/>
    </source>
</evidence>
<dbReference type="GO" id="GO:0004518">
    <property type="term" value="F:nuclease activity"/>
    <property type="evidence" value="ECO:0007669"/>
    <property type="project" value="UniProtKB-KW"/>
</dbReference>
<comment type="similarity">
    <text evidence="11">Belongs to the ABC transporter superfamily. UvrA family.</text>
</comment>
<evidence type="ECO:0000256" key="4">
    <source>
        <dbReference type="ARBA" id="ARBA00022741"/>
    </source>
</evidence>
<keyword evidence="8" id="KW-0267">Excision nuclease</keyword>
<proteinExistence type="inferred from homology"/>
<evidence type="ECO:0000256" key="6">
    <source>
        <dbReference type="ARBA" id="ARBA00022769"/>
    </source>
</evidence>
<comment type="caution">
    <text evidence="14">The sequence shown here is derived from an EMBL/GenBank/DDBJ whole genome shotgun (WGS) entry which is preliminary data.</text>
</comment>
<keyword evidence="5" id="KW-0227">DNA damage</keyword>
<reference evidence="14" key="2">
    <citation type="submission" date="2021-04" db="EMBL/GenBank/DDBJ databases">
        <authorList>
            <person name="Gilroy R."/>
        </authorList>
    </citation>
    <scope>NUCLEOTIDE SEQUENCE</scope>
    <source>
        <strain evidence="14">5925</strain>
    </source>
</reference>
<evidence type="ECO:0000256" key="8">
    <source>
        <dbReference type="ARBA" id="ARBA00022881"/>
    </source>
</evidence>
<keyword evidence="4" id="KW-0547">Nucleotide-binding</keyword>
<keyword evidence="2" id="KW-0963">Cytoplasm</keyword>
<reference evidence="14" key="1">
    <citation type="journal article" date="2021" name="PeerJ">
        <title>Extensive microbial diversity within the chicken gut microbiome revealed by metagenomics and culture.</title>
        <authorList>
            <person name="Gilroy R."/>
            <person name="Ravi A."/>
            <person name="Getino M."/>
            <person name="Pursley I."/>
            <person name="Horton D.L."/>
            <person name="Alikhan N.F."/>
            <person name="Baker D."/>
            <person name="Gharbi K."/>
            <person name="Hall N."/>
            <person name="Watson M."/>
            <person name="Adriaenssens E.M."/>
            <person name="Foster-Nyarko E."/>
            <person name="Jarju S."/>
            <person name="Secka A."/>
            <person name="Antonio M."/>
            <person name="Oren A."/>
            <person name="Chaudhuri R.R."/>
            <person name="La Ragione R."/>
            <person name="Hildebrand F."/>
            <person name="Pallen M.J."/>
        </authorList>
    </citation>
    <scope>NUCLEOTIDE SEQUENCE</scope>
    <source>
        <strain evidence="14">5925</strain>
    </source>
</reference>
<dbReference type="GO" id="GO:0005524">
    <property type="term" value="F:ATP binding"/>
    <property type="evidence" value="ECO:0007669"/>
    <property type="project" value="UniProtKB-KW"/>
</dbReference>
<keyword evidence="10" id="KW-0234">DNA repair</keyword>
<accession>A0A9D2UA94</accession>
<keyword evidence="6" id="KW-0228">DNA excision</keyword>
<protein>
    <recommendedName>
        <fullName evidence="12">UvrABC system protein A</fullName>
    </recommendedName>
    <alternativeName>
        <fullName evidence="13">Excinuclease ABC subunit A</fullName>
    </alternativeName>
</protein>
<dbReference type="InterPro" id="IPR027417">
    <property type="entry name" value="P-loop_NTPase"/>
</dbReference>
<name>A0A9D2UA94_9CORY</name>
<evidence type="ECO:0000256" key="9">
    <source>
        <dbReference type="ARBA" id="ARBA00023125"/>
    </source>
</evidence>
<evidence type="ECO:0000256" key="11">
    <source>
        <dbReference type="ARBA" id="ARBA00038000"/>
    </source>
</evidence>